<evidence type="ECO:0000259" key="1">
    <source>
        <dbReference type="PROSITE" id="PS51819"/>
    </source>
</evidence>
<proteinExistence type="predicted"/>
<sequence length="131" mass="14444">MIETKAYFPVLIVDDLAECKKFFTEVFGFDVAFDTDWYVHLVLGGVAQLGFLVPNHPSQPADAQRAFNAQGLIYSFEVENVDSAFESVRGHAEIIAPPKTEEWGQRHFLVSAPGGLLVDVIQNVDSSLDAT</sequence>
<dbReference type="InterPro" id="IPR037523">
    <property type="entry name" value="VOC_core"/>
</dbReference>
<evidence type="ECO:0000313" key="3">
    <source>
        <dbReference type="Proteomes" id="UP000199345"/>
    </source>
</evidence>
<dbReference type="Gene3D" id="3.30.720.120">
    <property type="match status" value="1"/>
</dbReference>
<dbReference type="OrthoDB" id="9797663at2"/>
<gene>
    <name evidence="2" type="ORF">SAMN05216326_11361</name>
</gene>
<dbReference type="AlphaFoldDB" id="A0A1I0C6U0"/>
<dbReference type="Proteomes" id="UP000199345">
    <property type="component" value="Unassembled WGS sequence"/>
</dbReference>
<dbReference type="Gene3D" id="3.30.720.110">
    <property type="match status" value="1"/>
</dbReference>
<dbReference type="Pfam" id="PF00903">
    <property type="entry name" value="Glyoxalase"/>
    <property type="match status" value="1"/>
</dbReference>
<dbReference type="SUPFAM" id="SSF54593">
    <property type="entry name" value="Glyoxalase/Bleomycin resistance protein/Dihydroxybiphenyl dioxygenase"/>
    <property type="match status" value="1"/>
</dbReference>
<feature type="domain" description="VOC" evidence="1">
    <location>
        <begin position="5"/>
        <end position="123"/>
    </location>
</feature>
<name>A0A1I0C6U0_9PROT</name>
<organism evidence="2 3">
    <name type="scientific">Nitrosomonas marina</name>
    <dbReference type="NCBI Taxonomy" id="917"/>
    <lineage>
        <taxon>Bacteria</taxon>
        <taxon>Pseudomonadati</taxon>
        <taxon>Pseudomonadota</taxon>
        <taxon>Betaproteobacteria</taxon>
        <taxon>Nitrosomonadales</taxon>
        <taxon>Nitrosomonadaceae</taxon>
        <taxon>Nitrosomonas</taxon>
    </lineage>
</organism>
<dbReference type="InterPro" id="IPR004360">
    <property type="entry name" value="Glyas_Fos-R_dOase_dom"/>
</dbReference>
<evidence type="ECO:0000313" key="2">
    <source>
        <dbReference type="EMBL" id="SET15229.1"/>
    </source>
</evidence>
<reference evidence="3" key="1">
    <citation type="submission" date="2016-10" db="EMBL/GenBank/DDBJ databases">
        <authorList>
            <person name="Varghese N."/>
            <person name="Submissions S."/>
        </authorList>
    </citation>
    <scope>NUCLEOTIDE SEQUENCE [LARGE SCALE GENOMIC DNA]</scope>
    <source>
        <strain evidence="3">Nm71</strain>
    </source>
</reference>
<dbReference type="EMBL" id="FOIA01000013">
    <property type="protein sequence ID" value="SET15229.1"/>
    <property type="molecule type" value="Genomic_DNA"/>
</dbReference>
<protein>
    <recommendedName>
        <fullName evidence="1">VOC domain-containing protein</fullName>
    </recommendedName>
</protein>
<dbReference type="RefSeq" id="WP_090658291.1">
    <property type="nucleotide sequence ID" value="NZ_FOIA01000013.1"/>
</dbReference>
<accession>A0A1I0C6U0</accession>
<dbReference type="InterPro" id="IPR029068">
    <property type="entry name" value="Glyas_Bleomycin-R_OHBP_Dase"/>
</dbReference>
<dbReference type="PROSITE" id="PS51819">
    <property type="entry name" value="VOC"/>
    <property type="match status" value="1"/>
</dbReference>
<keyword evidence="3" id="KW-1185">Reference proteome</keyword>